<dbReference type="Proteomes" id="UP000008467">
    <property type="component" value="Chromosome"/>
</dbReference>
<keyword evidence="3" id="KW-1185">Reference proteome</keyword>
<dbReference type="RefSeq" id="WP_013656427.1">
    <property type="nucleotide sequence ID" value="NC_015275.1"/>
</dbReference>
<dbReference type="PANTHER" id="PTHR40032">
    <property type="entry name" value="EXPORTED PROTEIN-RELATED"/>
    <property type="match status" value="1"/>
</dbReference>
<feature type="domain" description="Putative amidase" evidence="1">
    <location>
        <begin position="7"/>
        <end position="159"/>
    </location>
</feature>
<protein>
    <recommendedName>
        <fullName evidence="1">Putative amidase domain-containing protein</fullName>
    </recommendedName>
</protein>
<dbReference type="HOGENOM" id="CLU_048731_2_0_9"/>
<gene>
    <name evidence="2" type="ordered locus">Clole_1402</name>
</gene>
<dbReference type="STRING" id="642492.Clole_1402"/>
<dbReference type="KEGG" id="cle:Clole_1402"/>
<name>F2JIA0_CELLD</name>
<evidence type="ECO:0000313" key="2">
    <source>
        <dbReference type="EMBL" id="ADZ83128.1"/>
    </source>
</evidence>
<proteinExistence type="predicted"/>
<accession>F2JIA0</accession>
<evidence type="ECO:0000259" key="1">
    <source>
        <dbReference type="Pfam" id="PF12671"/>
    </source>
</evidence>
<dbReference type="Pfam" id="PF12671">
    <property type="entry name" value="Amidase_6"/>
    <property type="match status" value="1"/>
</dbReference>
<sequence length="165" mass="18690">MDKVLPYNATAAIAYAKRWSLLRNPMYLDFTQLGGDCTNFISQCLYAGSHIMNYTPITGWYYRNANDRSASWTGVNFLHKFLTTNKGSGPFGRDVTLNEIVPGDVIQFGNDINGYHHSLLVLETTPDPTYDQILIATHSYDAINRPLSSYEFTKIRFIHIEGVRA</sequence>
<dbReference type="eggNOG" id="ENOG502Z7JI">
    <property type="taxonomic scope" value="Bacteria"/>
</dbReference>
<dbReference type="InterPro" id="IPR024301">
    <property type="entry name" value="Amidase_6"/>
</dbReference>
<dbReference type="AlphaFoldDB" id="F2JIA0"/>
<reference evidence="2 3" key="1">
    <citation type="journal article" date="2011" name="J. Bacteriol.">
        <title>Complete genome sequence of the cellulose-degrading bacterium Cellulosilyticum lentocellum.</title>
        <authorList>
            <consortium name="US DOE Joint Genome Institute"/>
            <person name="Miller D.A."/>
            <person name="Suen G."/>
            <person name="Bruce D."/>
            <person name="Copeland A."/>
            <person name="Cheng J.F."/>
            <person name="Detter C."/>
            <person name="Goodwin L.A."/>
            <person name="Han C.S."/>
            <person name="Hauser L.J."/>
            <person name="Land M.L."/>
            <person name="Lapidus A."/>
            <person name="Lucas S."/>
            <person name="Meincke L."/>
            <person name="Pitluck S."/>
            <person name="Tapia R."/>
            <person name="Teshima H."/>
            <person name="Woyke T."/>
            <person name="Fox B.G."/>
            <person name="Angert E.R."/>
            <person name="Currie C.R."/>
        </authorList>
    </citation>
    <scope>NUCLEOTIDE SEQUENCE [LARGE SCALE GENOMIC DNA]</scope>
    <source>
        <strain evidence="3">ATCC 49066 / DSM 5427 / NCIMB 11756 / RHM5</strain>
    </source>
</reference>
<evidence type="ECO:0000313" key="3">
    <source>
        <dbReference type="Proteomes" id="UP000008467"/>
    </source>
</evidence>
<dbReference type="PANTHER" id="PTHR40032:SF1">
    <property type="entry name" value="EXPORTED PROTEIN"/>
    <property type="match status" value="1"/>
</dbReference>
<organism evidence="2 3">
    <name type="scientific">Cellulosilyticum lentocellum (strain ATCC 49066 / DSM 5427 / NCIMB 11756 / RHM5)</name>
    <name type="common">Clostridium lentocellum</name>
    <dbReference type="NCBI Taxonomy" id="642492"/>
    <lineage>
        <taxon>Bacteria</taxon>
        <taxon>Bacillati</taxon>
        <taxon>Bacillota</taxon>
        <taxon>Clostridia</taxon>
        <taxon>Lachnospirales</taxon>
        <taxon>Cellulosilyticaceae</taxon>
        <taxon>Cellulosilyticum</taxon>
    </lineage>
</organism>
<dbReference type="EMBL" id="CP002582">
    <property type="protein sequence ID" value="ADZ83128.1"/>
    <property type="molecule type" value="Genomic_DNA"/>
</dbReference>